<dbReference type="EMBL" id="AMQM01008415">
    <property type="status" value="NOT_ANNOTATED_CDS"/>
    <property type="molecule type" value="Genomic_DNA"/>
</dbReference>
<feature type="region of interest" description="Disordered" evidence="1">
    <location>
        <begin position="259"/>
        <end position="295"/>
    </location>
</feature>
<gene>
    <name evidence="3" type="primary">20208708</name>
    <name evidence="2" type="ORF">HELRODRAFT_182791</name>
</gene>
<reference evidence="2 4" key="2">
    <citation type="journal article" date="2013" name="Nature">
        <title>Insights into bilaterian evolution from three spiralian genomes.</title>
        <authorList>
            <person name="Simakov O."/>
            <person name="Marletaz F."/>
            <person name="Cho S.J."/>
            <person name="Edsinger-Gonzales E."/>
            <person name="Havlak P."/>
            <person name="Hellsten U."/>
            <person name="Kuo D.H."/>
            <person name="Larsson T."/>
            <person name="Lv J."/>
            <person name="Arendt D."/>
            <person name="Savage R."/>
            <person name="Osoegawa K."/>
            <person name="de Jong P."/>
            <person name="Grimwood J."/>
            <person name="Chapman J.A."/>
            <person name="Shapiro H."/>
            <person name="Aerts A."/>
            <person name="Otillar R.P."/>
            <person name="Terry A.Y."/>
            <person name="Boore J.L."/>
            <person name="Grigoriev I.V."/>
            <person name="Lindberg D.R."/>
            <person name="Seaver E.C."/>
            <person name="Weisblat D.A."/>
            <person name="Putnam N.H."/>
            <person name="Rokhsar D.S."/>
        </authorList>
    </citation>
    <scope>NUCLEOTIDE SEQUENCE</scope>
</reference>
<dbReference type="InParanoid" id="T1FIQ9"/>
<dbReference type="HOGENOM" id="CLU_544324_0_0_1"/>
<dbReference type="Proteomes" id="UP000015101">
    <property type="component" value="Unassembled WGS sequence"/>
</dbReference>
<dbReference type="AlphaFoldDB" id="T1FIQ9"/>
<dbReference type="CTD" id="20208708"/>
<dbReference type="EMBL" id="KB097773">
    <property type="protein sequence ID" value="ESN90097.1"/>
    <property type="molecule type" value="Genomic_DNA"/>
</dbReference>
<evidence type="ECO:0000313" key="4">
    <source>
        <dbReference type="Proteomes" id="UP000015101"/>
    </source>
</evidence>
<sequence length="501" mass="56574">MDTYDNEMAAHAGDDVDGMISHRTSNNKYATTTIRKYVLVAQVFDVPQDLRFNAITLDDDEEDEEDGGNSRSDIDWNLEKSSPIFSNDYHGESSKTVHRVKRNDKKHNLIKLTDLVHSKNESSATINCTTQRFLNGGHRKIKAHDWQMKTYETVYAKNTTRQHSCDVCADNTSNNTAKISNNIIAKYRHAPLNEQKNTFKTVRRKKSFETVRDNNLFKYIVSESNNIYNINKNHSNKIIIDSKYLKTSDNSTNILENIDKNADNNNNNNNVNFNDVSSNSSRKNNKLQKHTQSSKTTLHFIPAHSFTSKLVTSKIKVTTQRLKTHNSKSRTKTISKTWSPSLPMLSFPHSATTPHSSVLTTQHQTKAKAPKLTSTPTPSSSTSAYSQLLSSHLPFTTTRRFVHKNLKTINIKRGDVLGIYFPMENPIAWSTVPCSSISHHHLYHHVTMPSRQFQVGDAVNFRQAAPGSTACRQYSLVAILNILKLDEIMAEIGGIPGPTLQ</sequence>
<dbReference type="RefSeq" id="XP_009031767.1">
    <property type="nucleotide sequence ID" value="XM_009033519.1"/>
</dbReference>
<keyword evidence="4" id="KW-1185">Reference proteome</keyword>
<dbReference type="GeneID" id="20208708"/>
<feature type="region of interest" description="Disordered" evidence="1">
    <location>
        <begin position="56"/>
        <end position="76"/>
    </location>
</feature>
<protein>
    <submittedName>
        <fullName evidence="2 3">Uncharacterized protein</fullName>
    </submittedName>
</protein>
<name>T1FIQ9_HELRO</name>
<dbReference type="KEGG" id="hro:HELRODRAFT_182791"/>
<reference evidence="4" key="1">
    <citation type="submission" date="2012-12" db="EMBL/GenBank/DDBJ databases">
        <authorList>
            <person name="Hellsten U."/>
            <person name="Grimwood J."/>
            <person name="Chapman J.A."/>
            <person name="Shapiro H."/>
            <person name="Aerts A."/>
            <person name="Otillar R.P."/>
            <person name="Terry A.Y."/>
            <person name="Boore J.L."/>
            <person name="Simakov O."/>
            <person name="Marletaz F."/>
            <person name="Cho S.-J."/>
            <person name="Edsinger-Gonzales E."/>
            <person name="Havlak P."/>
            <person name="Kuo D.-H."/>
            <person name="Larsson T."/>
            <person name="Lv J."/>
            <person name="Arendt D."/>
            <person name="Savage R."/>
            <person name="Osoegawa K."/>
            <person name="de Jong P."/>
            <person name="Lindberg D.R."/>
            <person name="Seaver E.C."/>
            <person name="Weisblat D.A."/>
            <person name="Putnam N.H."/>
            <person name="Grigoriev I.V."/>
            <person name="Rokhsar D.S."/>
        </authorList>
    </citation>
    <scope>NUCLEOTIDE SEQUENCE</scope>
</reference>
<reference evidence="3" key="3">
    <citation type="submission" date="2015-06" db="UniProtKB">
        <authorList>
            <consortium name="EnsemblMetazoa"/>
        </authorList>
    </citation>
    <scope>IDENTIFICATION</scope>
</reference>
<feature type="compositionally biased region" description="Low complexity" evidence="1">
    <location>
        <begin position="263"/>
        <end position="281"/>
    </location>
</feature>
<feature type="compositionally biased region" description="Acidic residues" evidence="1">
    <location>
        <begin position="57"/>
        <end position="67"/>
    </location>
</feature>
<dbReference type="EnsemblMetazoa" id="HelroT182791">
    <property type="protein sequence ID" value="HelroP182791"/>
    <property type="gene ID" value="HelroG182791"/>
</dbReference>
<evidence type="ECO:0000313" key="2">
    <source>
        <dbReference type="EMBL" id="ESN90097.1"/>
    </source>
</evidence>
<organism evidence="3 4">
    <name type="scientific">Helobdella robusta</name>
    <name type="common">Californian leech</name>
    <dbReference type="NCBI Taxonomy" id="6412"/>
    <lineage>
        <taxon>Eukaryota</taxon>
        <taxon>Metazoa</taxon>
        <taxon>Spiralia</taxon>
        <taxon>Lophotrochozoa</taxon>
        <taxon>Annelida</taxon>
        <taxon>Clitellata</taxon>
        <taxon>Hirudinea</taxon>
        <taxon>Rhynchobdellida</taxon>
        <taxon>Glossiphoniidae</taxon>
        <taxon>Helobdella</taxon>
    </lineage>
</organism>
<evidence type="ECO:0000256" key="1">
    <source>
        <dbReference type="SAM" id="MobiDB-lite"/>
    </source>
</evidence>
<accession>T1FIQ9</accession>
<proteinExistence type="predicted"/>
<evidence type="ECO:0000313" key="3">
    <source>
        <dbReference type="EnsemblMetazoa" id="HelroP182791"/>
    </source>
</evidence>